<reference evidence="2" key="2">
    <citation type="submission" date="2020-05" db="UniProtKB">
        <authorList>
            <consortium name="EnsemblMetazoa"/>
        </authorList>
    </citation>
    <scope>IDENTIFICATION</scope>
    <source>
        <strain evidence="2">A-37</strain>
    </source>
</reference>
<proteinExistence type="predicted"/>
<dbReference type="EMBL" id="AXCM01000679">
    <property type="status" value="NOT_ANNOTATED_CDS"/>
    <property type="molecule type" value="Genomic_DNA"/>
</dbReference>
<evidence type="ECO:0000313" key="3">
    <source>
        <dbReference type="Proteomes" id="UP000075883"/>
    </source>
</evidence>
<feature type="transmembrane region" description="Helical" evidence="1">
    <location>
        <begin position="12"/>
        <end position="35"/>
    </location>
</feature>
<dbReference type="AlphaFoldDB" id="A0A182LZM7"/>
<feature type="transmembrane region" description="Helical" evidence="1">
    <location>
        <begin position="93"/>
        <end position="119"/>
    </location>
</feature>
<feature type="transmembrane region" description="Helical" evidence="1">
    <location>
        <begin position="56"/>
        <end position="81"/>
    </location>
</feature>
<evidence type="ECO:0000313" key="2">
    <source>
        <dbReference type="EnsemblMetazoa" id="ACUA005819-PA"/>
    </source>
</evidence>
<keyword evidence="3" id="KW-1185">Reference proteome</keyword>
<sequence length="209" mass="23649">MLLILKTFLTASTFLVAGAQLLLALMKPMFVLICLTTRAAKFLARGAQCTLEIGHLLLDLVQLCQYTFLFLAFAQLAALFVQMSDGRFQLANFLFLVFVGVASPADRVWPAGIYAARLVQQKSYPRRKLARRADHHFQHRRKNVSVIGEPHQVIRLAATDADDADLHQPFHRNLRQPMRSFLHLGPQHELCRSLITLTYLLPGSFILEP</sequence>
<name>A0A182LZM7_9DIPT</name>
<reference evidence="3" key="1">
    <citation type="submission" date="2013-09" db="EMBL/GenBank/DDBJ databases">
        <title>The Genome Sequence of Anopheles culicifacies species A.</title>
        <authorList>
            <consortium name="The Broad Institute Genomics Platform"/>
            <person name="Neafsey D.E."/>
            <person name="Besansky N."/>
            <person name="Howell P."/>
            <person name="Walton C."/>
            <person name="Young S.K."/>
            <person name="Zeng Q."/>
            <person name="Gargeya S."/>
            <person name="Fitzgerald M."/>
            <person name="Haas B."/>
            <person name="Abouelleil A."/>
            <person name="Allen A.W."/>
            <person name="Alvarado L."/>
            <person name="Arachchi H.M."/>
            <person name="Berlin A.M."/>
            <person name="Chapman S.B."/>
            <person name="Gainer-Dewar J."/>
            <person name="Goldberg J."/>
            <person name="Griggs A."/>
            <person name="Gujja S."/>
            <person name="Hansen M."/>
            <person name="Howarth C."/>
            <person name="Imamovic A."/>
            <person name="Ireland A."/>
            <person name="Larimer J."/>
            <person name="McCowan C."/>
            <person name="Murphy C."/>
            <person name="Pearson M."/>
            <person name="Poon T.W."/>
            <person name="Priest M."/>
            <person name="Roberts A."/>
            <person name="Saif S."/>
            <person name="Shea T."/>
            <person name="Sisk P."/>
            <person name="Sykes S."/>
            <person name="Wortman J."/>
            <person name="Nusbaum C."/>
            <person name="Birren B."/>
        </authorList>
    </citation>
    <scope>NUCLEOTIDE SEQUENCE [LARGE SCALE GENOMIC DNA]</scope>
    <source>
        <strain evidence="3">A-37</strain>
    </source>
</reference>
<keyword evidence="1" id="KW-0812">Transmembrane</keyword>
<keyword evidence="1" id="KW-0472">Membrane</keyword>
<keyword evidence="1" id="KW-1133">Transmembrane helix</keyword>
<protein>
    <submittedName>
        <fullName evidence="2">Uncharacterized protein</fullName>
    </submittedName>
</protein>
<dbReference type="VEuPathDB" id="VectorBase:ACUA005819"/>
<dbReference type="EnsemblMetazoa" id="ACUA005819-RA">
    <property type="protein sequence ID" value="ACUA005819-PA"/>
    <property type="gene ID" value="ACUA005819"/>
</dbReference>
<accession>A0A182LZM7</accession>
<organism evidence="2 3">
    <name type="scientific">Anopheles culicifacies</name>
    <dbReference type="NCBI Taxonomy" id="139723"/>
    <lineage>
        <taxon>Eukaryota</taxon>
        <taxon>Metazoa</taxon>
        <taxon>Ecdysozoa</taxon>
        <taxon>Arthropoda</taxon>
        <taxon>Hexapoda</taxon>
        <taxon>Insecta</taxon>
        <taxon>Pterygota</taxon>
        <taxon>Neoptera</taxon>
        <taxon>Endopterygota</taxon>
        <taxon>Diptera</taxon>
        <taxon>Nematocera</taxon>
        <taxon>Culicoidea</taxon>
        <taxon>Culicidae</taxon>
        <taxon>Anophelinae</taxon>
        <taxon>Anopheles</taxon>
        <taxon>culicifacies species complex</taxon>
    </lineage>
</organism>
<dbReference type="Proteomes" id="UP000075883">
    <property type="component" value="Unassembled WGS sequence"/>
</dbReference>
<evidence type="ECO:0000256" key="1">
    <source>
        <dbReference type="SAM" id="Phobius"/>
    </source>
</evidence>